<reference evidence="2" key="1">
    <citation type="submission" date="2020-06" db="EMBL/GenBank/DDBJ databases">
        <authorList>
            <consortium name="Plant Systems Biology data submission"/>
        </authorList>
    </citation>
    <scope>NUCLEOTIDE SEQUENCE</scope>
    <source>
        <strain evidence="2">D6</strain>
    </source>
</reference>
<evidence type="ECO:0000259" key="1">
    <source>
        <dbReference type="PROSITE" id="PS50011"/>
    </source>
</evidence>
<evidence type="ECO:0000313" key="3">
    <source>
        <dbReference type="Proteomes" id="UP001153069"/>
    </source>
</evidence>
<dbReference type="EMBL" id="CAICTM010000258">
    <property type="protein sequence ID" value="CAB9506229.1"/>
    <property type="molecule type" value="Genomic_DNA"/>
</dbReference>
<evidence type="ECO:0000313" key="2">
    <source>
        <dbReference type="EMBL" id="CAB9506229.1"/>
    </source>
</evidence>
<dbReference type="InterPro" id="IPR000719">
    <property type="entry name" value="Prot_kinase_dom"/>
</dbReference>
<dbReference type="GO" id="GO:0005524">
    <property type="term" value="F:ATP binding"/>
    <property type="evidence" value="ECO:0007669"/>
    <property type="project" value="InterPro"/>
</dbReference>
<dbReference type="SMART" id="SM00220">
    <property type="entry name" value="S_TKc"/>
    <property type="match status" value="1"/>
</dbReference>
<name>A0A9N8DPC5_9STRA</name>
<dbReference type="SUPFAM" id="SSF56112">
    <property type="entry name" value="Protein kinase-like (PK-like)"/>
    <property type="match status" value="1"/>
</dbReference>
<feature type="domain" description="Protein kinase" evidence="1">
    <location>
        <begin position="28"/>
        <end position="291"/>
    </location>
</feature>
<keyword evidence="3" id="KW-1185">Reference proteome</keyword>
<dbReference type="InterPro" id="IPR008271">
    <property type="entry name" value="Ser/Thr_kinase_AS"/>
</dbReference>
<dbReference type="AlphaFoldDB" id="A0A9N8DPC5"/>
<dbReference type="OrthoDB" id="197746at2759"/>
<proteinExistence type="predicted"/>
<accession>A0A9N8DPC5</accession>
<keyword evidence="2" id="KW-0418">Kinase</keyword>
<comment type="caution">
    <text evidence="2">The sequence shown here is derived from an EMBL/GenBank/DDBJ whole genome shotgun (WGS) entry which is preliminary data.</text>
</comment>
<sequence length="317" mass="35719">MIAVQKSTPFSRTRRSLFGKSPRFADQYELGDLIKQGGSGSVYRAIKKNSTEKYAVKVIDRTKLSKQAEKEILREVDIMRELDGLEHTTKVVDFFVSRKHYRIVQQLAKGGDVQDWVIQNGAYQENEARVVAIKLLKTMQQYHDLGIAHRDIKLPNILLERADDNASVVIADWGFANRIRPGQPLTKACGTPSTIAPEVLADNPSYNQSVDLWGVGCIIYSLLSGHPPYKLRNGDYHALFSQIQQQGGYKSMECKRWANVSLEAKDFVRGLLQVDPEQRWTAGEALQTAWIAGQKDWRRQNTSSSLRGNQPQTAAAE</sequence>
<dbReference type="InterPro" id="IPR011009">
    <property type="entry name" value="Kinase-like_dom_sf"/>
</dbReference>
<dbReference type="PANTHER" id="PTHR24347">
    <property type="entry name" value="SERINE/THREONINE-PROTEIN KINASE"/>
    <property type="match status" value="1"/>
</dbReference>
<dbReference type="PROSITE" id="PS00108">
    <property type="entry name" value="PROTEIN_KINASE_ST"/>
    <property type="match status" value="1"/>
</dbReference>
<dbReference type="Gene3D" id="1.10.510.10">
    <property type="entry name" value="Transferase(Phosphotransferase) domain 1"/>
    <property type="match status" value="1"/>
</dbReference>
<dbReference type="Pfam" id="PF00069">
    <property type="entry name" value="Pkinase"/>
    <property type="match status" value="1"/>
</dbReference>
<organism evidence="2 3">
    <name type="scientific">Seminavis robusta</name>
    <dbReference type="NCBI Taxonomy" id="568900"/>
    <lineage>
        <taxon>Eukaryota</taxon>
        <taxon>Sar</taxon>
        <taxon>Stramenopiles</taxon>
        <taxon>Ochrophyta</taxon>
        <taxon>Bacillariophyta</taxon>
        <taxon>Bacillariophyceae</taxon>
        <taxon>Bacillariophycidae</taxon>
        <taxon>Naviculales</taxon>
        <taxon>Naviculaceae</taxon>
        <taxon>Seminavis</taxon>
    </lineage>
</organism>
<dbReference type="PROSITE" id="PS50011">
    <property type="entry name" value="PROTEIN_KINASE_DOM"/>
    <property type="match status" value="1"/>
</dbReference>
<gene>
    <name evidence="2" type="ORF">SEMRO_259_G101300.1</name>
</gene>
<dbReference type="CDD" id="cd05117">
    <property type="entry name" value="STKc_CAMK"/>
    <property type="match status" value="1"/>
</dbReference>
<dbReference type="Proteomes" id="UP001153069">
    <property type="component" value="Unassembled WGS sequence"/>
</dbReference>
<protein>
    <submittedName>
        <fullName evidence="2">MAP kinase-activated protein kinase 2</fullName>
    </submittedName>
</protein>
<keyword evidence="2" id="KW-0808">Transferase</keyword>
<dbReference type="GO" id="GO:0004672">
    <property type="term" value="F:protein kinase activity"/>
    <property type="evidence" value="ECO:0007669"/>
    <property type="project" value="InterPro"/>
</dbReference>